<dbReference type="Gene3D" id="3.30.110.170">
    <property type="entry name" value="Protein of unknown function (DUF541), domain 1"/>
    <property type="match status" value="1"/>
</dbReference>
<organism evidence="1 2">
    <name type="scientific">Nocardioides taihuensis</name>
    <dbReference type="NCBI Taxonomy" id="1835606"/>
    <lineage>
        <taxon>Bacteria</taxon>
        <taxon>Bacillati</taxon>
        <taxon>Actinomycetota</taxon>
        <taxon>Actinomycetes</taxon>
        <taxon>Propionibacteriales</taxon>
        <taxon>Nocardioidaceae</taxon>
        <taxon>Nocardioides</taxon>
    </lineage>
</organism>
<proteinExistence type="predicted"/>
<keyword evidence="2" id="KW-1185">Reference proteome</keyword>
<dbReference type="EMBL" id="JBHSKD010000027">
    <property type="protein sequence ID" value="MFC5178852.1"/>
    <property type="molecule type" value="Genomic_DNA"/>
</dbReference>
<dbReference type="Gene3D" id="3.30.70.2970">
    <property type="entry name" value="Protein of unknown function (DUF541), domain 2"/>
    <property type="match status" value="1"/>
</dbReference>
<evidence type="ECO:0000313" key="2">
    <source>
        <dbReference type="Proteomes" id="UP001596087"/>
    </source>
</evidence>
<dbReference type="InterPro" id="IPR007497">
    <property type="entry name" value="SIMPL/DUF541"/>
</dbReference>
<comment type="caution">
    <text evidence="1">The sequence shown here is derived from an EMBL/GenBank/DDBJ whole genome shotgun (WGS) entry which is preliminary data.</text>
</comment>
<accession>A0ABW0BPP3</accession>
<sequence>MTGPVEITVAGSFTAYQRPERAVVRATLALEADTAERVHARAAESQRAVTALVTPLHDADRGPVTWWSSDQVRTWAQRPWNQDGVQLPLVHHARVAYQVKFRDFAELGRFLSAAGAVPGFVVDGIEWALTVVRQDELVGRVRAEAVREAREKAQTYADAAGLGPVRLVAVADAGMLGDGLHPTAPAPAGIARMAAVGGGAELSFAPQDVAVAADVHARFAADPVS</sequence>
<name>A0ABW0BPP3_9ACTN</name>
<reference evidence="2" key="1">
    <citation type="journal article" date="2019" name="Int. J. Syst. Evol. Microbiol.">
        <title>The Global Catalogue of Microorganisms (GCM) 10K type strain sequencing project: providing services to taxonomists for standard genome sequencing and annotation.</title>
        <authorList>
            <consortium name="The Broad Institute Genomics Platform"/>
            <consortium name="The Broad Institute Genome Sequencing Center for Infectious Disease"/>
            <person name="Wu L."/>
            <person name="Ma J."/>
        </authorList>
    </citation>
    <scope>NUCLEOTIDE SEQUENCE [LARGE SCALE GENOMIC DNA]</scope>
    <source>
        <strain evidence="2">DFY41</strain>
    </source>
</reference>
<protein>
    <submittedName>
        <fullName evidence="1">SIMPL domain-containing protein</fullName>
    </submittedName>
</protein>
<evidence type="ECO:0000313" key="1">
    <source>
        <dbReference type="EMBL" id="MFC5178852.1"/>
    </source>
</evidence>
<gene>
    <name evidence="1" type="ORF">ACFPGP_19375</name>
</gene>
<dbReference type="Proteomes" id="UP001596087">
    <property type="component" value="Unassembled WGS sequence"/>
</dbReference>
<dbReference type="RefSeq" id="WP_378592594.1">
    <property type="nucleotide sequence ID" value="NZ_JBHSKD010000027.1"/>
</dbReference>
<dbReference type="Pfam" id="PF04402">
    <property type="entry name" value="SIMPL"/>
    <property type="match status" value="1"/>
</dbReference>